<reference evidence="5" key="2">
    <citation type="submission" date="2020-02" db="EMBL/GenBank/DDBJ databases">
        <title>Esox lucius (northern pike) genome, fEsoLuc1, primary haplotype.</title>
        <authorList>
            <person name="Myers G."/>
            <person name="Karagic N."/>
            <person name="Meyer A."/>
            <person name="Pippel M."/>
            <person name="Reichard M."/>
            <person name="Winkler S."/>
            <person name="Tracey A."/>
            <person name="Sims Y."/>
            <person name="Howe K."/>
            <person name="Rhie A."/>
            <person name="Formenti G."/>
            <person name="Durbin R."/>
            <person name="Fedrigo O."/>
            <person name="Jarvis E.D."/>
        </authorList>
    </citation>
    <scope>NUCLEOTIDE SEQUENCE [LARGE SCALE GENOMIC DNA]</scope>
</reference>
<dbReference type="Pfam" id="PF13895">
    <property type="entry name" value="Ig_2"/>
    <property type="match status" value="1"/>
</dbReference>
<reference evidence="6" key="1">
    <citation type="journal article" date="2014" name="PLoS ONE">
        <title>The genome and linkage map of the northern pike (Esox lucius): conserved synteny revealed between the salmonid sister group and the Neoteleostei.</title>
        <authorList>
            <person name="Rondeau E.B."/>
            <person name="Minkley D.R."/>
            <person name="Leong J.S."/>
            <person name="Messmer A.M."/>
            <person name="Jantzen J.R."/>
            <person name="von Schalburg K.R."/>
            <person name="Lemon C."/>
            <person name="Bird N.H."/>
            <person name="Koop B.F."/>
        </authorList>
    </citation>
    <scope>NUCLEOTIDE SEQUENCE</scope>
</reference>
<evidence type="ECO:0000313" key="6">
    <source>
        <dbReference type="Proteomes" id="UP000265140"/>
    </source>
</evidence>
<name>A0A6Q2WRJ3_ESOLU</name>
<dbReference type="GO" id="GO:0006955">
    <property type="term" value="P:immune response"/>
    <property type="evidence" value="ECO:0007669"/>
    <property type="project" value="TreeGrafter"/>
</dbReference>
<dbReference type="Proteomes" id="UP000265140">
    <property type="component" value="Chromosome 24"/>
</dbReference>
<feature type="region of interest" description="Disordered" evidence="3">
    <location>
        <begin position="416"/>
        <end position="438"/>
    </location>
</feature>
<dbReference type="InterPro" id="IPR003599">
    <property type="entry name" value="Ig_sub"/>
</dbReference>
<organism evidence="5 6">
    <name type="scientific">Esox lucius</name>
    <name type="common">Northern pike</name>
    <dbReference type="NCBI Taxonomy" id="8010"/>
    <lineage>
        <taxon>Eukaryota</taxon>
        <taxon>Metazoa</taxon>
        <taxon>Chordata</taxon>
        <taxon>Craniata</taxon>
        <taxon>Vertebrata</taxon>
        <taxon>Euteleostomi</taxon>
        <taxon>Actinopterygii</taxon>
        <taxon>Neopterygii</taxon>
        <taxon>Teleostei</taxon>
        <taxon>Protacanthopterygii</taxon>
        <taxon>Esociformes</taxon>
        <taxon>Esocidae</taxon>
        <taxon>Esox</taxon>
    </lineage>
</organism>
<evidence type="ECO:0000256" key="3">
    <source>
        <dbReference type="SAM" id="MobiDB-lite"/>
    </source>
</evidence>
<dbReference type="GO" id="GO:0007166">
    <property type="term" value="P:cell surface receptor signaling pathway"/>
    <property type="evidence" value="ECO:0007669"/>
    <property type="project" value="TreeGrafter"/>
</dbReference>
<evidence type="ECO:0000256" key="1">
    <source>
        <dbReference type="ARBA" id="ARBA00022729"/>
    </source>
</evidence>
<dbReference type="Gene3D" id="2.60.40.10">
    <property type="entry name" value="Immunoglobulins"/>
    <property type="match status" value="4"/>
</dbReference>
<protein>
    <recommendedName>
        <fullName evidence="4">Ig-like domain-containing protein</fullName>
    </recommendedName>
</protein>
<dbReference type="SUPFAM" id="SSF48726">
    <property type="entry name" value="Immunoglobulin"/>
    <property type="match status" value="4"/>
</dbReference>
<dbReference type="PANTHER" id="PTHR11481">
    <property type="entry name" value="IMMUNOGLOBULIN FC RECEPTOR"/>
    <property type="match status" value="1"/>
</dbReference>
<dbReference type="GeneTree" id="ENSGT00940000162700"/>
<dbReference type="InterPro" id="IPR036179">
    <property type="entry name" value="Ig-like_dom_sf"/>
</dbReference>
<dbReference type="InterPro" id="IPR050488">
    <property type="entry name" value="Ig_Fc_receptor"/>
</dbReference>
<sequence>MLPEAPPTSWIGLNFAGPLMFSPLIYFSLGQRSASLLISPDRSQFFEYESVSLRCEIKGNSTEWTLKRYTSTGKHLGSVINYKIETAKTSDSGEYWCESTSGEQSNTVNITVHGGHVILESPALPVTERHSVTLRCRLKTTSNITADFYKDGSFIKTESTGELTIPAVSGFYKCIIPMKGESPVSKMITTDDTPTTLIVHPNRSQFFEYESVSLNCKIQGNSTGWRLKRYKSTGKISESAVDRGFNHGSSYEVTTTKTSDSGVYRCDSGSGEHSNAVNITVHDGAVILESPTLPLTKGHSVTLNCRYKKTPSDLTADFYKDGSLIRTGSTGEMAIPAVSQSDEGWYWCQHRELGESPQSFMNVTGSTPDPSPSISPIPEVSMSLSRLLCSLLVVSPYLVVTTVLMVKCYRTENSGQRQLGVSGSGGSEACSSAQVLLQ</sequence>
<dbReference type="PANTHER" id="PTHR11481:SF64">
    <property type="entry name" value="FC RECEPTOR-LIKE PROTEIN 4"/>
    <property type="match status" value="1"/>
</dbReference>
<dbReference type="GO" id="GO:0009897">
    <property type="term" value="C:external side of plasma membrane"/>
    <property type="evidence" value="ECO:0007669"/>
    <property type="project" value="TreeGrafter"/>
</dbReference>
<dbReference type="InterPro" id="IPR013783">
    <property type="entry name" value="Ig-like_fold"/>
</dbReference>
<proteinExistence type="predicted"/>
<reference evidence="5" key="4">
    <citation type="submission" date="2025-09" db="UniProtKB">
        <authorList>
            <consortium name="Ensembl"/>
        </authorList>
    </citation>
    <scope>IDENTIFICATION</scope>
</reference>
<evidence type="ECO:0000256" key="2">
    <source>
        <dbReference type="ARBA" id="ARBA00023157"/>
    </source>
</evidence>
<evidence type="ECO:0000313" key="5">
    <source>
        <dbReference type="Ensembl" id="ENSELUP00000043775.2"/>
    </source>
</evidence>
<dbReference type="OMA" id="ICCITTE"/>
<dbReference type="AlphaFoldDB" id="A0A6Q2WRJ3"/>
<dbReference type="SMART" id="SM00409">
    <property type="entry name" value="IG"/>
    <property type="match status" value="4"/>
</dbReference>
<feature type="domain" description="Ig-like" evidence="4">
    <location>
        <begin position="23"/>
        <end position="111"/>
    </location>
</feature>
<feature type="domain" description="Ig-like" evidence="4">
    <location>
        <begin position="284"/>
        <end position="364"/>
    </location>
</feature>
<keyword evidence="1" id="KW-0732">Signal</keyword>
<accession>A0A6Q2WRJ3</accession>
<dbReference type="GO" id="GO:0004888">
    <property type="term" value="F:transmembrane signaling receptor activity"/>
    <property type="evidence" value="ECO:0007669"/>
    <property type="project" value="TreeGrafter"/>
</dbReference>
<feature type="domain" description="Ig-like" evidence="4">
    <location>
        <begin position="194"/>
        <end position="280"/>
    </location>
</feature>
<dbReference type="Bgee" id="ENSELUG00000032905">
    <property type="expression patterns" value="Expressed in spleen and 9 other cell types or tissues"/>
</dbReference>
<reference evidence="5" key="3">
    <citation type="submission" date="2025-08" db="UniProtKB">
        <authorList>
            <consortium name="Ensembl"/>
        </authorList>
    </citation>
    <scope>IDENTIFICATION</scope>
</reference>
<evidence type="ECO:0000259" key="4">
    <source>
        <dbReference type="PROSITE" id="PS50835"/>
    </source>
</evidence>
<dbReference type="InterPro" id="IPR007110">
    <property type="entry name" value="Ig-like_dom"/>
</dbReference>
<dbReference type="PROSITE" id="PS50835">
    <property type="entry name" value="IG_LIKE"/>
    <property type="match status" value="3"/>
</dbReference>
<dbReference type="Ensembl" id="ENSELUT00000072103.2">
    <property type="protein sequence ID" value="ENSELUP00000043775.2"/>
    <property type="gene ID" value="ENSELUG00000032905.2"/>
</dbReference>
<keyword evidence="6" id="KW-1185">Reference proteome</keyword>
<keyword evidence="2" id="KW-1015">Disulfide bond</keyword>